<keyword evidence="1" id="KW-1133">Transmembrane helix</keyword>
<keyword evidence="1" id="KW-0812">Transmembrane</keyword>
<dbReference type="KEGG" id="sfic:EIZ62_01260"/>
<dbReference type="EMBL" id="CP034279">
    <property type="protein sequence ID" value="QGV77033.1"/>
    <property type="molecule type" value="Genomic_DNA"/>
</dbReference>
<sequence length="317" mass="33551">MRRAFVALLIILLTALSPARAGAADNGEWSVKPADSAITPRAAFQLPARPGTTLSDRAIVTNTTAEKLTFRLYVADAYNTERDGGLAVRGLKETQRDVGSWGKPEREVVTVPARSSVTVGFTLTVPRGASPGDHVGALVAVDERVQPGAGSHIGVQRGVGARIYLRVHGPAKPGLSVEDVRFTAQTPRIPWTGSSGSSVSYTLHNTGNVKLDPRVSLDIGGLFVGGPDGRQLKNVPGELLPGQKVRLTESWSGAPFAGWGEVTVTATAEKARGTGSDSFLRVPWLLAGILALLIAAWLLIRHRRRKARRPAPAGGSE</sequence>
<feature type="signal peptide" evidence="2">
    <location>
        <begin position="1"/>
        <end position="23"/>
    </location>
</feature>
<dbReference type="Proteomes" id="UP000422572">
    <property type="component" value="Chromosome"/>
</dbReference>
<proteinExistence type="predicted"/>
<protein>
    <submittedName>
        <fullName evidence="3">DUF916 domain-containing protein</fullName>
    </submittedName>
</protein>
<gene>
    <name evidence="3" type="ORF">EIZ62_01260</name>
</gene>
<reference evidence="3 4" key="1">
    <citation type="submission" date="2018-12" db="EMBL/GenBank/DDBJ databases">
        <title>Complete genome sequence of Streptomyces ficellus NRRL8067, the producer of ficellomycin, feldamycin and nojirimycin.</title>
        <authorList>
            <person name="Zhang H."/>
            <person name="Yue R."/>
            <person name="Liu Y."/>
            <person name="Li M."/>
            <person name="Mu H."/>
            <person name="Zhang J."/>
        </authorList>
    </citation>
    <scope>NUCLEOTIDE SEQUENCE [LARGE SCALE GENOMIC DNA]</scope>
    <source>
        <strain evidence="3 4">NRRL 8067</strain>
    </source>
</reference>
<name>A0A6I6EZ85_9ACTN</name>
<evidence type="ECO:0000313" key="3">
    <source>
        <dbReference type="EMBL" id="QGV77033.1"/>
    </source>
</evidence>
<feature type="chain" id="PRO_5026320294" evidence="2">
    <location>
        <begin position="24"/>
        <end position="317"/>
    </location>
</feature>
<organism evidence="3 4">
    <name type="scientific">Streptomyces ficellus</name>
    <dbReference type="NCBI Taxonomy" id="1977088"/>
    <lineage>
        <taxon>Bacteria</taxon>
        <taxon>Bacillati</taxon>
        <taxon>Actinomycetota</taxon>
        <taxon>Actinomycetes</taxon>
        <taxon>Kitasatosporales</taxon>
        <taxon>Streptomycetaceae</taxon>
        <taxon>Streptomyces</taxon>
    </lineage>
</organism>
<keyword evidence="2" id="KW-0732">Signal</keyword>
<keyword evidence="1" id="KW-0472">Membrane</keyword>
<evidence type="ECO:0000256" key="1">
    <source>
        <dbReference type="SAM" id="Phobius"/>
    </source>
</evidence>
<dbReference type="RefSeq" id="WP_156690855.1">
    <property type="nucleotide sequence ID" value="NZ_CP034279.1"/>
</dbReference>
<feature type="transmembrane region" description="Helical" evidence="1">
    <location>
        <begin position="282"/>
        <end position="300"/>
    </location>
</feature>
<dbReference type="AlphaFoldDB" id="A0A6I6EZ85"/>
<accession>A0A6I6EZ85</accession>
<keyword evidence="4" id="KW-1185">Reference proteome</keyword>
<evidence type="ECO:0000313" key="4">
    <source>
        <dbReference type="Proteomes" id="UP000422572"/>
    </source>
</evidence>
<evidence type="ECO:0000256" key="2">
    <source>
        <dbReference type="SAM" id="SignalP"/>
    </source>
</evidence>
<dbReference type="OrthoDB" id="4336304at2"/>